<sequence>MFFLLYTVLWFTSTPGLSLPTIPSLDQGCDVAINSACYEYSPASFSPTRTPTPTFLPPQAPTTITSPDLLVGTLPLPSSAPSPPRLVKRNETNTGTSTDAPTQQCTMISPDPDIAGIGIRVSFYATALMALFFPATESTTSTLVVFGFGLVIAMIVQTARRTLSRYHSMIIRTYLTSSVQVLMASPVPLAQRTQSWAQSLFYIFLLSKTLCLIFNYSGIDGGGPNPECNPLFERPIFPFVTLAISDRDRRVASILLELVYTTATVIVRRVPVRYQESLNRFRSSYLGKILYMMAGVIPAVITIESWILRHRNLVGDGENNMTAGQIIAIVALYSVGRDVVTELNLKPRRWVGKWLSRTESKHQKVE</sequence>
<feature type="chain" id="PRO_5040291436" evidence="3">
    <location>
        <begin position="19"/>
        <end position="366"/>
    </location>
</feature>
<keyword evidence="2" id="KW-0812">Transmembrane</keyword>
<feature type="transmembrane region" description="Helical" evidence="2">
    <location>
        <begin position="201"/>
        <end position="219"/>
    </location>
</feature>
<organism evidence="4 5">
    <name type="scientific">Macrolepiota fuliginosa MF-IS2</name>
    <dbReference type="NCBI Taxonomy" id="1400762"/>
    <lineage>
        <taxon>Eukaryota</taxon>
        <taxon>Fungi</taxon>
        <taxon>Dikarya</taxon>
        <taxon>Basidiomycota</taxon>
        <taxon>Agaricomycotina</taxon>
        <taxon>Agaricomycetes</taxon>
        <taxon>Agaricomycetidae</taxon>
        <taxon>Agaricales</taxon>
        <taxon>Agaricineae</taxon>
        <taxon>Agaricaceae</taxon>
        <taxon>Macrolepiota</taxon>
    </lineage>
</organism>
<gene>
    <name evidence="4" type="ORF">P691DRAFT_773738</name>
</gene>
<dbReference type="OrthoDB" id="5427664at2759"/>
<keyword evidence="2" id="KW-1133">Transmembrane helix</keyword>
<feature type="compositionally biased region" description="Polar residues" evidence="1">
    <location>
        <begin position="92"/>
        <end position="105"/>
    </location>
</feature>
<feature type="transmembrane region" description="Helical" evidence="2">
    <location>
        <begin position="251"/>
        <end position="268"/>
    </location>
</feature>
<comment type="caution">
    <text evidence="4">The sequence shown here is derived from an EMBL/GenBank/DDBJ whole genome shotgun (WGS) entry which is preliminary data.</text>
</comment>
<feature type="transmembrane region" description="Helical" evidence="2">
    <location>
        <begin position="320"/>
        <end position="340"/>
    </location>
</feature>
<keyword evidence="3" id="KW-0732">Signal</keyword>
<name>A0A9P6C6T7_9AGAR</name>
<feature type="transmembrane region" description="Helical" evidence="2">
    <location>
        <begin position="289"/>
        <end position="308"/>
    </location>
</feature>
<proteinExistence type="predicted"/>
<dbReference type="EMBL" id="MU151100">
    <property type="protein sequence ID" value="KAF9450654.1"/>
    <property type="molecule type" value="Genomic_DNA"/>
</dbReference>
<evidence type="ECO:0000313" key="4">
    <source>
        <dbReference type="EMBL" id="KAF9450654.1"/>
    </source>
</evidence>
<feature type="signal peptide" evidence="3">
    <location>
        <begin position="1"/>
        <end position="18"/>
    </location>
</feature>
<evidence type="ECO:0000256" key="1">
    <source>
        <dbReference type="SAM" id="MobiDB-lite"/>
    </source>
</evidence>
<keyword evidence="2" id="KW-0472">Membrane</keyword>
<evidence type="ECO:0000256" key="2">
    <source>
        <dbReference type="SAM" id="Phobius"/>
    </source>
</evidence>
<feature type="region of interest" description="Disordered" evidence="1">
    <location>
        <begin position="76"/>
        <end position="105"/>
    </location>
</feature>
<feature type="transmembrane region" description="Helical" evidence="2">
    <location>
        <begin position="140"/>
        <end position="159"/>
    </location>
</feature>
<protein>
    <submittedName>
        <fullName evidence="4">Uncharacterized protein</fullName>
    </submittedName>
</protein>
<evidence type="ECO:0000256" key="3">
    <source>
        <dbReference type="SAM" id="SignalP"/>
    </source>
</evidence>
<evidence type="ECO:0000313" key="5">
    <source>
        <dbReference type="Proteomes" id="UP000807342"/>
    </source>
</evidence>
<keyword evidence="5" id="KW-1185">Reference proteome</keyword>
<dbReference type="AlphaFoldDB" id="A0A9P6C6T7"/>
<accession>A0A9P6C6T7</accession>
<reference evidence="4" key="1">
    <citation type="submission" date="2020-11" db="EMBL/GenBank/DDBJ databases">
        <authorList>
            <consortium name="DOE Joint Genome Institute"/>
            <person name="Ahrendt S."/>
            <person name="Riley R."/>
            <person name="Andreopoulos W."/>
            <person name="Labutti K."/>
            <person name="Pangilinan J."/>
            <person name="Ruiz-Duenas F.J."/>
            <person name="Barrasa J.M."/>
            <person name="Sanchez-Garcia M."/>
            <person name="Camarero S."/>
            <person name="Miyauchi S."/>
            <person name="Serrano A."/>
            <person name="Linde D."/>
            <person name="Babiker R."/>
            <person name="Drula E."/>
            <person name="Ayuso-Fernandez I."/>
            <person name="Pacheco R."/>
            <person name="Padilla G."/>
            <person name="Ferreira P."/>
            <person name="Barriuso J."/>
            <person name="Kellner H."/>
            <person name="Castanera R."/>
            <person name="Alfaro M."/>
            <person name="Ramirez L."/>
            <person name="Pisabarro A.G."/>
            <person name="Kuo A."/>
            <person name="Tritt A."/>
            <person name="Lipzen A."/>
            <person name="He G."/>
            <person name="Yan M."/>
            <person name="Ng V."/>
            <person name="Cullen D."/>
            <person name="Martin F."/>
            <person name="Rosso M.-N."/>
            <person name="Henrissat B."/>
            <person name="Hibbett D."/>
            <person name="Martinez A.T."/>
            <person name="Grigoriev I.V."/>
        </authorList>
    </citation>
    <scope>NUCLEOTIDE SEQUENCE</scope>
    <source>
        <strain evidence="4">MF-IS2</strain>
    </source>
</reference>
<dbReference type="Proteomes" id="UP000807342">
    <property type="component" value="Unassembled WGS sequence"/>
</dbReference>